<evidence type="ECO:0000256" key="1">
    <source>
        <dbReference type="SAM" id="MobiDB-lite"/>
    </source>
</evidence>
<dbReference type="RefSeq" id="WP_157816763.1">
    <property type="nucleotide sequence ID" value="NZ_CAWNNC010000001.1"/>
</dbReference>
<sequence length="57" mass="6381">MQVERVILDAIGLSSPLVEIETNSTSEKPSPKDTTVSIHDFGKYLSENEPPPRNERK</sequence>
<evidence type="ECO:0000313" key="3">
    <source>
        <dbReference type="Proteomes" id="UP000232003"/>
    </source>
</evidence>
<gene>
    <name evidence="2" type="ORF">COO91_08333</name>
</gene>
<accession>A0A2K8T3H6</accession>
<keyword evidence="3" id="KW-1185">Reference proteome</keyword>
<protein>
    <submittedName>
        <fullName evidence="2">Uncharacterized protein</fullName>
    </submittedName>
</protein>
<dbReference type="KEGG" id="nfl:COO91_08333"/>
<name>A0A2K8T3H6_9NOSO</name>
<dbReference type="Proteomes" id="UP000232003">
    <property type="component" value="Chromosome"/>
</dbReference>
<reference evidence="2 3" key="1">
    <citation type="submission" date="2017-11" db="EMBL/GenBank/DDBJ databases">
        <title>Complete genome of a free-living desiccation-tolerant cyanobacterium and its photosynthetic adaptation to extreme terrestrial habitat.</title>
        <authorList>
            <person name="Shang J."/>
        </authorList>
    </citation>
    <scope>NUCLEOTIDE SEQUENCE [LARGE SCALE GENOMIC DNA]</scope>
    <source>
        <strain evidence="2 3">CCNUN1</strain>
    </source>
</reference>
<evidence type="ECO:0000313" key="2">
    <source>
        <dbReference type="EMBL" id="AUB42221.1"/>
    </source>
</evidence>
<feature type="compositionally biased region" description="Polar residues" evidence="1">
    <location>
        <begin position="21"/>
        <end position="37"/>
    </location>
</feature>
<feature type="region of interest" description="Disordered" evidence="1">
    <location>
        <begin position="21"/>
        <end position="57"/>
    </location>
</feature>
<dbReference type="EMBL" id="CP024785">
    <property type="protein sequence ID" value="AUB42221.1"/>
    <property type="molecule type" value="Genomic_DNA"/>
</dbReference>
<dbReference type="AlphaFoldDB" id="A0A2K8T3H6"/>
<organism evidence="2 3">
    <name type="scientific">Nostoc flagelliforme CCNUN1</name>
    <dbReference type="NCBI Taxonomy" id="2038116"/>
    <lineage>
        <taxon>Bacteria</taxon>
        <taxon>Bacillati</taxon>
        <taxon>Cyanobacteriota</taxon>
        <taxon>Cyanophyceae</taxon>
        <taxon>Nostocales</taxon>
        <taxon>Nostocaceae</taxon>
        <taxon>Nostoc</taxon>
    </lineage>
</organism>
<proteinExistence type="predicted"/>